<evidence type="ECO:0000313" key="5">
    <source>
        <dbReference type="Proteomes" id="UP000525686"/>
    </source>
</evidence>
<dbReference type="GO" id="GO:0005829">
    <property type="term" value="C:cytosol"/>
    <property type="evidence" value="ECO:0007669"/>
    <property type="project" value="TreeGrafter"/>
</dbReference>
<feature type="transmembrane region" description="Helical" evidence="2">
    <location>
        <begin position="602"/>
        <end position="622"/>
    </location>
</feature>
<dbReference type="InterPro" id="IPR005662">
    <property type="entry name" value="GTPase_Era-like"/>
</dbReference>
<accession>A0A7W3WKH9</accession>
<protein>
    <submittedName>
        <fullName evidence="4">50S ribosome-binding GTPase</fullName>
    </submittedName>
</protein>
<dbReference type="GO" id="GO:0000028">
    <property type="term" value="P:ribosomal small subunit assembly"/>
    <property type="evidence" value="ECO:0007669"/>
    <property type="project" value="TreeGrafter"/>
</dbReference>
<dbReference type="GO" id="GO:0043024">
    <property type="term" value="F:ribosomal small subunit binding"/>
    <property type="evidence" value="ECO:0007669"/>
    <property type="project" value="TreeGrafter"/>
</dbReference>
<evidence type="ECO:0000313" key="4">
    <source>
        <dbReference type="EMBL" id="MBB1254041.1"/>
    </source>
</evidence>
<evidence type="ECO:0000259" key="3">
    <source>
        <dbReference type="Pfam" id="PF01926"/>
    </source>
</evidence>
<dbReference type="PANTHER" id="PTHR42698">
    <property type="entry name" value="GTPASE ERA"/>
    <property type="match status" value="1"/>
</dbReference>
<dbReference type="InterPro" id="IPR006073">
    <property type="entry name" value="GTP-bd"/>
</dbReference>
<evidence type="ECO:0000256" key="2">
    <source>
        <dbReference type="SAM" id="Phobius"/>
    </source>
</evidence>
<dbReference type="GO" id="GO:0019843">
    <property type="term" value="F:rRNA binding"/>
    <property type="evidence" value="ECO:0007669"/>
    <property type="project" value="TreeGrafter"/>
</dbReference>
<dbReference type="Pfam" id="PF01926">
    <property type="entry name" value="MMR_HSR1"/>
    <property type="match status" value="1"/>
</dbReference>
<dbReference type="PANTHER" id="PTHR42698:SF1">
    <property type="entry name" value="GTPASE ERA, MITOCHONDRIAL"/>
    <property type="match status" value="1"/>
</dbReference>
<organism evidence="4 5">
    <name type="scientific">Streptomyces alkaliterrae</name>
    <dbReference type="NCBI Taxonomy" id="2213162"/>
    <lineage>
        <taxon>Bacteria</taxon>
        <taxon>Bacillati</taxon>
        <taxon>Actinomycetota</taxon>
        <taxon>Actinomycetes</taxon>
        <taxon>Kitasatosporales</taxon>
        <taxon>Streptomycetaceae</taxon>
        <taxon>Streptomyces</taxon>
    </lineage>
</organism>
<feature type="compositionally biased region" description="Pro residues" evidence="1">
    <location>
        <begin position="92"/>
        <end position="106"/>
    </location>
</feature>
<reference evidence="5" key="1">
    <citation type="submission" date="2020-05" db="EMBL/GenBank/DDBJ databases">
        <title>Classification of alakaliphilic streptomycetes isolated from an alkaline soil next to Lonar Crater, India and a proposal for the recognition of Streptomyces alkaliterrae sp. nov.</title>
        <authorList>
            <person name="Golinska P."/>
        </authorList>
    </citation>
    <scope>NUCLEOTIDE SEQUENCE [LARGE SCALE GENOMIC DNA]</scope>
    <source>
        <strain evidence="5">OF3</strain>
    </source>
</reference>
<feature type="region of interest" description="Disordered" evidence="1">
    <location>
        <begin position="1"/>
        <end position="143"/>
    </location>
</feature>
<feature type="transmembrane region" description="Helical" evidence="2">
    <location>
        <begin position="566"/>
        <end position="590"/>
    </location>
</feature>
<dbReference type="AlphaFoldDB" id="A0A7W3WKH9"/>
<sequence>MIARRVRPLPARRSSQPPPDAWPEVASPGRAGGPGAADESVEVLSAPPAPNGELRTSAGTGTGRFNVLSEPQTAGGEAAGVQVPVEPEPEPPHAAPLAPPLEPPIELPLEPSAEPSAGQPLGGGRSAARHAAASGGGGGERGLGTRLVALRELVGLSRTRLEQDTLAEAVRVLEEASARGRLSRAHTTVAIAGPTGCGKSSLFNAIAGVQLSDTGVRRPTTSIPVACVWEASERDGGAEGLLERLGVPPRARRRAHGRTSDNRILGGLVLLDLPDQDSMDPGHRAQVDRLLKLVDAVVWVVDPEKYADALLHERYLRPLAGHAEVTYVVLNQTDRLSSQATEELLDDLRRLLDEDGVALGEYGEPGAQVLALSALTGEGVPEFRECLEELVAHRQAAARRLAADVDQVVVALRPAFVVDGERQPEGLTVAAREEFEERLGVAVGAAAAGRTAERVWLRQADAACGTAWAGLARWQARRLSARRGELPEGPAGAAGAPAVPVPPQPAGRPVVEQAVRGLVDEVTSGLPGDWARSVRDAARAGGEVLPAALDKAVATVKPPERVRPRWWTMAAAGQAALMVFQLVGLCWLLFGLVVGGMGADRWPAVALMVVGAVGGPLLAWCCRLAARAPAEAFGAEHERQLRRLAADHGRSLVLEPVAAELLRYSEVRDQYVLAASRQP</sequence>
<dbReference type="Proteomes" id="UP000525686">
    <property type="component" value="Unassembled WGS sequence"/>
</dbReference>
<gene>
    <name evidence="4" type="ORF">H3146_11780</name>
</gene>
<dbReference type="Gene3D" id="3.40.50.300">
    <property type="entry name" value="P-loop containing nucleotide triphosphate hydrolases"/>
    <property type="match status" value="1"/>
</dbReference>
<dbReference type="InterPro" id="IPR027417">
    <property type="entry name" value="P-loop_NTPase"/>
</dbReference>
<evidence type="ECO:0000256" key="1">
    <source>
        <dbReference type="SAM" id="MobiDB-lite"/>
    </source>
</evidence>
<proteinExistence type="predicted"/>
<keyword evidence="2" id="KW-1133">Transmembrane helix</keyword>
<comment type="caution">
    <text evidence="4">The sequence shown here is derived from an EMBL/GenBank/DDBJ whole genome shotgun (WGS) entry which is preliminary data.</text>
</comment>
<feature type="domain" description="G" evidence="3">
    <location>
        <begin position="188"/>
        <end position="309"/>
    </location>
</feature>
<keyword evidence="2" id="KW-0812">Transmembrane</keyword>
<name>A0A7W3WKH9_9ACTN</name>
<keyword evidence="2" id="KW-0472">Membrane</keyword>
<dbReference type="SUPFAM" id="SSF52540">
    <property type="entry name" value="P-loop containing nucleoside triphosphate hydrolases"/>
    <property type="match status" value="1"/>
</dbReference>
<dbReference type="EMBL" id="JABJWZ010000085">
    <property type="protein sequence ID" value="MBB1254041.1"/>
    <property type="molecule type" value="Genomic_DNA"/>
</dbReference>
<dbReference type="GO" id="GO:0005525">
    <property type="term" value="F:GTP binding"/>
    <property type="evidence" value="ECO:0007669"/>
    <property type="project" value="InterPro"/>
</dbReference>